<dbReference type="PIRSF" id="PIRSF000137">
    <property type="entry name" value="Alcohol_oxidase"/>
    <property type="match status" value="1"/>
</dbReference>
<sequence length="565" mass="61868">MGSQSESWDFIVVGSGPAGSALALTLSQAPSAPRILLLEAGIKRNEPSLRVDGQRWVTFQEPSLNYGYKTIPQEHCNGREIDYSRGKVLGGSSAINFGCYTVGTRDDYDTWAELVGDETFSWSEVQRRFKALEDFDTTIVDEKLRQYADVDPAKHGRGGKLKLGFAREWEEDLPLVMEAFKSAGVRWNGDHNSGDPIGVSLSINSVYKGVRSTAADLLEGAPENLEIRTASSVRRVVFEGKKAVGVEVDGAVLRAKKEIILSTGSLDTPRILMHSGLGPATHLAEFNLPVLVDIPAIGQGLRDHPFSPITFLRDPKTNTRNAFFGSQDAMDAALTQWEKDNSGPWTRYGAQLMMGFLKSEAATASTEYKALPEDVKRFLSKPTTPHFEIIAGCPLHMLAPGMTTDYSYTTVLVFLMNAQSYGEVKLQSSDPDVPLLFNPNLLAHEFDRRVVIEAMREALAITKHEAFAKDTLSTLMGPASESDEDLLEWFKNTCATAWHMTGTAKMGKAGEKDAAVDNRFRVHGVEGLRVADMSVVPVLTNNHTQATAYVVGATAAEVLIKEYGL</sequence>
<evidence type="ECO:0000256" key="2">
    <source>
        <dbReference type="RuleBase" id="RU003968"/>
    </source>
</evidence>
<accession>A0ABR4G285</accession>
<evidence type="ECO:0000313" key="6">
    <source>
        <dbReference type="Proteomes" id="UP001610563"/>
    </source>
</evidence>
<dbReference type="Pfam" id="PF00732">
    <property type="entry name" value="GMC_oxred_N"/>
    <property type="match status" value="1"/>
</dbReference>
<comment type="similarity">
    <text evidence="1 2">Belongs to the GMC oxidoreductase family.</text>
</comment>
<comment type="caution">
    <text evidence="5">The sequence shown here is derived from an EMBL/GenBank/DDBJ whole genome shotgun (WGS) entry which is preliminary data.</text>
</comment>
<feature type="domain" description="Glucose-methanol-choline oxidoreductase N-terminal" evidence="3">
    <location>
        <begin position="86"/>
        <end position="109"/>
    </location>
</feature>
<dbReference type="SUPFAM" id="SSF51905">
    <property type="entry name" value="FAD/NAD(P)-binding domain"/>
    <property type="match status" value="1"/>
</dbReference>
<dbReference type="InterPro" id="IPR000172">
    <property type="entry name" value="GMC_OxRdtase_N"/>
</dbReference>
<dbReference type="InterPro" id="IPR007867">
    <property type="entry name" value="GMC_OxRtase_C"/>
</dbReference>
<dbReference type="Proteomes" id="UP001610563">
    <property type="component" value="Unassembled WGS sequence"/>
</dbReference>
<dbReference type="Gene3D" id="3.30.560.10">
    <property type="entry name" value="Glucose Oxidase, domain 3"/>
    <property type="match status" value="1"/>
</dbReference>
<evidence type="ECO:0000313" key="5">
    <source>
        <dbReference type="EMBL" id="KAL2793114.1"/>
    </source>
</evidence>
<proteinExistence type="inferred from homology"/>
<organism evidence="5 6">
    <name type="scientific">Aspergillus keveii</name>
    <dbReference type="NCBI Taxonomy" id="714993"/>
    <lineage>
        <taxon>Eukaryota</taxon>
        <taxon>Fungi</taxon>
        <taxon>Dikarya</taxon>
        <taxon>Ascomycota</taxon>
        <taxon>Pezizomycotina</taxon>
        <taxon>Eurotiomycetes</taxon>
        <taxon>Eurotiomycetidae</taxon>
        <taxon>Eurotiales</taxon>
        <taxon>Aspergillaceae</taxon>
        <taxon>Aspergillus</taxon>
        <taxon>Aspergillus subgen. Nidulantes</taxon>
    </lineage>
</organism>
<dbReference type="SUPFAM" id="SSF54373">
    <property type="entry name" value="FAD-linked reductases, C-terminal domain"/>
    <property type="match status" value="1"/>
</dbReference>
<name>A0ABR4G285_9EURO</name>
<dbReference type="PROSITE" id="PS00624">
    <property type="entry name" value="GMC_OXRED_2"/>
    <property type="match status" value="1"/>
</dbReference>
<protein>
    <recommendedName>
        <fullName evidence="3 4">Glucose-methanol-choline oxidoreductase N-terminal domain-containing protein</fullName>
    </recommendedName>
</protein>
<dbReference type="EMBL" id="JBFTWV010000062">
    <property type="protein sequence ID" value="KAL2793114.1"/>
    <property type="molecule type" value="Genomic_DNA"/>
</dbReference>
<evidence type="ECO:0000259" key="4">
    <source>
        <dbReference type="PROSITE" id="PS00624"/>
    </source>
</evidence>
<gene>
    <name evidence="5" type="ORF">BJX66DRAFT_306677</name>
</gene>
<evidence type="ECO:0000256" key="1">
    <source>
        <dbReference type="ARBA" id="ARBA00010790"/>
    </source>
</evidence>
<dbReference type="InterPro" id="IPR036188">
    <property type="entry name" value="FAD/NAD-bd_sf"/>
</dbReference>
<reference evidence="5 6" key="1">
    <citation type="submission" date="2024-07" db="EMBL/GenBank/DDBJ databases">
        <title>Section-level genome sequencing and comparative genomics of Aspergillus sections Usti and Cavernicolus.</title>
        <authorList>
            <consortium name="Lawrence Berkeley National Laboratory"/>
            <person name="Nybo J.L."/>
            <person name="Vesth T.C."/>
            <person name="Theobald S."/>
            <person name="Frisvad J.C."/>
            <person name="Larsen T.O."/>
            <person name="Kjaerboelling I."/>
            <person name="Rothschild-Mancinelli K."/>
            <person name="Lyhne E.K."/>
            <person name="Kogle M.E."/>
            <person name="Barry K."/>
            <person name="Clum A."/>
            <person name="Na H."/>
            <person name="Ledsgaard L."/>
            <person name="Lin J."/>
            <person name="Lipzen A."/>
            <person name="Kuo A."/>
            <person name="Riley R."/>
            <person name="Mondo S."/>
            <person name="Labutti K."/>
            <person name="Haridas S."/>
            <person name="Pangalinan J."/>
            <person name="Salamov A.A."/>
            <person name="Simmons B.A."/>
            <person name="Magnuson J.K."/>
            <person name="Chen J."/>
            <person name="Drula E."/>
            <person name="Henrissat B."/>
            <person name="Wiebenga A."/>
            <person name="Lubbers R.J."/>
            <person name="Gomes A.C."/>
            <person name="Makela M.R."/>
            <person name="Stajich J."/>
            <person name="Grigoriev I.V."/>
            <person name="Mortensen U.H."/>
            <person name="De Vries R.P."/>
            <person name="Baker S.E."/>
            <person name="Andersen M.R."/>
        </authorList>
    </citation>
    <scope>NUCLEOTIDE SEQUENCE [LARGE SCALE GENOMIC DNA]</scope>
    <source>
        <strain evidence="5 6">CBS 209.92</strain>
    </source>
</reference>
<keyword evidence="2" id="KW-0285">Flavoprotein</keyword>
<evidence type="ECO:0000259" key="3">
    <source>
        <dbReference type="PROSITE" id="PS00623"/>
    </source>
</evidence>
<dbReference type="InterPro" id="IPR012132">
    <property type="entry name" value="GMC_OxRdtase"/>
</dbReference>
<keyword evidence="6" id="KW-1185">Reference proteome</keyword>
<feature type="domain" description="Glucose-methanol-choline oxidoreductase N-terminal" evidence="4">
    <location>
        <begin position="264"/>
        <end position="278"/>
    </location>
</feature>
<dbReference type="PROSITE" id="PS00623">
    <property type="entry name" value="GMC_OXRED_1"/>
    <property type="match status" value="1"/>
</dbReference>
<dbReference type="Gene3D" id="3.50.50.60">
    <property type="entry name" value="FAD/NAD(P)-binding domain"/>
    <property type="match status" value="1"/>
</dbReference>
<keyword evidence="2" id="KW-0274">FAD</keyword>
<dbReference type="Pfam" id="PF05199">
    <property type="entry name" value="GMC_oxred_C"/>
    <property type="match status" value="1"/>
</dbReference>
<dbReference type="PANTHER" id="PTHR11552">
    <property type="entry name" value="GLUCOSE-METHANOL-CHOLINE GMC OXIDOREDUCTASE"/>
    <property type="match status" value="1"/>
</dbReference>
<dbReference type="PANTHER" id="PTHR11552:SF134">
    <property type="entry name" value="GLUCOSE-METHANOL-CHOLINE OXIDOREDUCTASE N-TERMINAL DOMAIN-CONTAINING PROTEIN"/>
    <property type="match status" value="1"/>
</dbReference>